<dbReference type="GO" id="GO:0006950">
    <property type="term" value="P:response to stress"/>
    <property type="evidence" value="ECO:0007669"/>
    <property type="project" value="UniProtKB-ARBA"/>
</dbReference>
<organism evidence="2 3">
    <name type="scientific">Natrinema salifodinae</name>
    <dbReference type="NCBI Taxonomy" id="1202768"/>
    <lineage>
        <taxon>Archaea</taxon>
        <taxon>Methanobacteriati</taxon>
        <taxon>Methanobacteriota</taxon>
        <taxon>Stenosarchaea group</taxon>
        <taxon>Halobacteria</taxon>
        <taxon>Halobacteriales</taxon>
        <taxon>Natrialbaceae</taxon>
        <taxon>Natrinema</taxon>
    </lineage>
</organism>
<accession>A0A1I0Q531</accession>
<dbReference type="Proteomes" id="UP000183275">
    <property type="component" value="Unassembled WGS sequence"/>
</dbReference>
<dbReference type="AlphaFoldDB" id="A0A1I0Q531"/>
<protein>
    <submittedName>
        <fullName evidence="2">SprT-like family protein</fullName>
    </submittedName>
</protein>
<feature type="domain" description="SprT-like" evidence="1">
    <location>
        <begin position="17"/>
        <end position="165"/>
    </location>
</feature>
<evidence type="ECO:0000313" key="3">
    <source>
        <dbReference type="Proteomes" id="UP000183275"/>
    </source>
</evidence>
<sequence length="190" mass="21349">MTDGERLTLADEILARARIHAREVVDEYDLAVDLAALEWTVSKRAKRRAGACRWDAARETATIVLARRAYERYEWPAFAGIVRHELVHAWEFQRFGESGHGARFREAAARLDAPRHCEEFADPRYVLRCLGADCDWTAKRHRASKPVKAPDRYRCGACGGSYEVEHAASGRIWTTASGYGGAKAALGDDW</sequence>
<name>A0A1I0Q531_9EURY</name>
<dbReference type="eggNOG" id="arCOG08163">
    <property type="taxonomic scope" value="Archaea"/>
</dbReference>
<reference evidence="3" key="1">
    <citation type="submission" date="2016-10" db="EMBL/GenBank/DDBJ databases">
        <authorList>
            <person name="Varghese N."/>
        </authorList>
    </citation>
    <scope>NUCLEOTIDE SEQUENCE [LARGE SCALE GENOMIC DNA]</scope>
    <source>
        <strain evidence="3">CGMCC 1.12284</strain>
    </source>
</reference>
<dbReference type="STRING" id="1202768.SAMN05216285_3073"/>
<gene>
    <name evidence="2" type="ORF">SAMN05216285_3073</name>
</gene>
<dbReference type="EMBL" id="FOIS01000004">
    <property type="protein sequence ID" value="SEW21900.1"/>
    <property type="molecule type" value="Genomic_DNA"/>
</dbReference>
<dbReference type="SMART" id="SM00731">
    <property type="entry name" value="SprT"/>
    <property type="match status" value="1"/>
</dbReference>
<dbReference type="RefSeq" id="WP_049989766.1">
    <property type="nucleotide sequence ID" value="NZ_FOIS01000004.1"/>
</dbReference>
<keyword evidence="3" id="KW-1185">Reference proteome</keyword>
<dbReference type="OrthoDB" id="350006at2157"/>
<evidence type="ECO:0000259" key="1">
    <source>
        <dbReference type="SMART" id="SM00731"/>
    </source>
</evidence>
<proteinExistence type="predicted"/>
<dbReference type="Pfam" id="PF10263">
    <property type="entry name" value="SprT-like"/>
    <property type="match status" value="1"/>
</dbReference>
<evidence type="ECO:0000313" key="2">
    <source>
        <dbReference type="EMBL" id="SEW21900.1"/>
    </source>
</evidence>
<dbReference type="InterPro" id="IPR006640">
    <property type="entry name" value="SprT-like_domain"/>
</dbReference>